<evidence type="ECO:0000313" key="2">
    <source>
        <dbReference type="Proteomes" id="UP000192328"/>
    </source>
</evidence>
<gene>
    <name evidence="1" type="ORF">SAMN06297397_2512</name>
</gene>
<dbReference type="Proteomes" id="UP000192328">
    <property type="component" value="Unassembled WGS sequence"/>
</dbReference>
<reference evidence="1" key="1">
    <citation type="submission" date="2017-04" db="EMBL/GenBank/DDBJ databases">
        <authorList>
            <person name="Varghese N."/>
            <person name="Submissions S."/>
        </authorList>
    </citation>
    <scope>NUCLEOTIDE SEQUENCE</scope>
    <source>
        <strain evidence="1">WTE2008</strain>
    </source>
</reference>
<comment type="caution">
    <text evidence="1">The sequence shown here is derived from an EMBL/GenBank/DDBJ whole genome shotgun (WGS) entry which is preliminary data.</text>
</comment>
<proteinExistence type="predicted"/>
<dbReference type="EMBL" id="FWXZ01000006">
    <property type="protein sequence ID" value="SMC79149.1"/>
    <property type="molecule type" value="Genomic_DNA"/>
</dbReference>
<accession>A0AC61PNQ9</accession>
<evidence type="ECO:0000313" key="1">
    <source>
        <dbReference type="EMBL" id="SMC79149.1"/>
    </source>
</evidence>
<protein>
    <submittedName>
        <fullName evidence="1">Diguanylate cyclase (GGDEF) domain-containing protein</fullName>
    </submittedName>
</protein>
<keyword evidence="2" id="KW-1185">Reference proteome</keyword>
<name>A0AC61PNQ9_9FIRM</name>
<sequence>MLMLKEYIIQNWALILVSLAFLISLRTTSFLDKTFANRMCLLILEVLILSVIVFVEFFLNDHGIVWKGRSVLMAIRYSATPFIDAQVLYTLVKKLKRAIFIPAIILAILCFINIFTNIICRPLEDGSIQYGPLRFLPYIIPGLYGSNLIYVLYRRSNKQSMELIPIAFFALTLGSGVILPFLLGPIYSHIFCETISIALFTYYLFSILNLTKQDSLTGLLNRQACYADMETEAGSITALVSMDMNGLKRINDTRGHAAGDDALTTLALCFKRAAKSHQSVYRIGGDEFLIICQQALESDVHLLIDRIQRNLAETEFTCAIGYSCSENGSKSISEMLKESDEMMYAEKARYYQTAGIDRRRGR</sequence>
<organism evidence="1 2">
    <name type="scientific">Aristaeella lactis</name>
    <dbReference type="NCBI Taxonomy" id="3046383"/>
    <lineage>
        <taxon>Bacteria</taxon>
        <taxon>Bacillati</taxon>
        <taxon>Bacillota</taxon>
        <taxon>Clostridia</taxon>
        <taxon>Eubacteriales</taxon>
        <taxon>Aristaeellaceae</taxon>
        <taxon>Aristaeella</taxon>
    </lineage>
</organism>